<keyword evidence="3" id="KW-1185">Reference proteome</keyword>
<reference evidence="2 3" key="1">
    <citation type="submission" date="2022-06" db="EMBL/GenBank/DDBJ databases">
        <title>Mycolicibacterium sp. CAU 1645 isolated from seawater.</title>
        <authorList>
            <person name="Kim W."/>
        </authorList>
    </citation>
    <scope>NUCLEOTIDE SEQUENCE [LARGE SCALE GENOMIC DNA]</scope>
    <source>
        <strain evidence="2 3">CAU 1645</strain>
    </source>
</reference>
<dbReference type="PRINTS" id="PR00368">
    <property type="entry name" value="FADPNR"/>
</dbReference>
<evidence type="ECO:0000313" key="3">
    <source>
        <dbReference type="Proteomes" id="UP001651690"/>
    </source>
</evidence>
<proteinExistence type="predicted"/>
<dbReference type="PANTHER" id="PTHR43539:SF78">
    <property type="entry name" value="FLAVIN-CONTAINING MONOOXYGENASE"/>
    <property type="match status" value="1"/>
</dbReference>
<gene>
    <name evidence="2" type="ORF">NM203_04620</name>
</gene>
<keyword evidence="1" id="KW-0560">Oxidoreductase</keyword>
<evidence type="ECO:0000313" key="2">
    <source>
        <dbReference type="EMBL" id="MCP9271467.1"/>
    </source>
</evidence>
<dbReference type="SUPFAM" id="SSF51905">
    <property type="entry name" value="FAD/NAD(P)-binding domain"/>
    <property type="match status" value="1"/>
</dbReference>
<dbReference type="Proteomes" id="UP001651690">
    <property type="component" value="Unassembled WGS sequence"/>
</dbReference>
<accession>A0ABT1M0V6</accession>
<organism evidence="2 3">
    <name type="scientific">Mycolicibacterium arenosum</name>
    <dbReference type="NCBI Taxonomy" id="2952157"/>
    <lineage>
        <taxon>Bacteria</taxon>
        <taxon>Bacillati</taxon>
        <taxon>Actinomycetota</taxon>
        <taxon>Actinomycetes</taxon>
        <taxon>Mycobacteriales</taxon>
        <taxon>Mycobacteriaceae</taxon>
        <taxon>Mycolicibacterium</taxon>
    </lineage>
</organism>
<name>A0ABT1M0V6_9MYCO</name>
<protein>
    <submittedName>
        <fullName evidence="2">NAD(P)-binding domain-containing protein</fullName>
    </submittedName>
</protein>
<dbReference type="PANTHER" id="PTHR43539">
    <property type="entry name" value="FLAVIN-BINDING MONOOXYGENASE-LIKE PROTEIN (AFU_ORTHOLOGUE AFUA_4G09220)"/>
    <property type="match status" value="1"/>
</dbReference>
<evidence type="ECO:0000256" key="1">
    <source>
        <dbReference type="ARBA" id="ARBA00023002"/>
    </source>
</evidence>
<dbReference type="Gene3D" id="3.50.50.60">
    <property type="entry name" value="FAD/NAD(P)-binding domain"/>
    <property type="match status" value="1"/>
</dbReference>
<sequence>MSELPVAVIGAGPQGLAAAAHLIEWGIEPVVLEAGAGPAAGVRAWGHVRMFSAWSELVDPAGARLLQPSGWVAPERGYPTGAEWVDRYLAPLADALGDRVRYGARVTGVSRRGRDRPVSADRENQPFVIHVATAAGVESRFDARAVIDASGTWTQPNPVGADGLPAIGESLAAAAGALTYVPPTPDQGSALAGRHVVVVGSGHSAMTTVIDLAAVVKEHPATKVTWVLRRTVVDDNTFGGGEADALPERGALGLRSREAVDSGLVTLVTGFRVERIATDGSTVTLVAEDGRALPAADHVVALTGFRPDLSFLSEMRLDLDPILQAPAKLAPEIDPNLHSCGSVMPHGAQELAHPELGLYVVGMKSYGRAPTFLAMTGYEQVRSVAAELAGDHEAARRVELVLPDTGVCGGAGLFDDPIADNGGGCCGAPAQADTLSLSLTGNPTTA</sequence>
<dbReference type="RefSeq" id="WP_255058517.1">
    <property type="nucleotide sequence ID" value="NZ_JANDBD010000002.1"/>
</dbReference>
<dbReference type="InterPro" id="IPR050982">
    <property type="entry name" value="Auxin_biosynth/cation_transpt"/>
</dbReference>
<dbReference type="EMBL" id="JANDBD010000002">
    <property type="protein sequence ID" value="MCP9271467.1"/>
    <property type="molecule type" value="Genomic_DNA"/>
</dbReference>
<dbReference type="Pfam" id="PF13738">
    <property type="entry name" value="Pyr_redox_3"/>
    <property type="match status" value="1"/>
</dbReference>
<dbReference type="InterPro" id="IPR036188">
    <property type="entry name" value="FAD/NAD-bd_sf"/>
</dbReference>
<comment type="caution">
    <text evidence="2">The sequence shown here is derived from an EMBL/GenBank/DDBJ whole genome shotgun (WGS) entry which is preliminary data.</text>
</comment>